<feature type="transmembrane region" description="Helical" evidence="1">
    <location>
        <begin position="258"/>
        <end position="282"/>
    </location>
</feature>
<dbReference type="EMBL" id="JBHRXZ010000024">
    <property type="protein sequence ID" value="MFC3609355.1"/>
    <property type="molecule type" value="Genomic_DNA"/>
</dbReference>
<keyword evidence="4" id="KW-1185">Reference proteome</keyword>
<feature type="transmembrane region" description="Helical" evidence="1">
    <location>
        <begin position="19"/>
        <end position="39"/>
    </location>
</feature>
<feature type="transmembrane region" description="Helical" evidence="1">
    <location>
        <begin position="203"/>
        <end position="224"/>
    </location>
</feature>
<keyword evidence="1" id="KW-0812">Transmembrane</keyword>
<accession>A0ABV7T844</accession>
<keyword evidence="1" id="KW-0472">Membrane</keyword>
<feature type="transmembrane region" description="Helical" evidence="1">
    <location>
        <begin position="138"/>
        <end position="158"/>
    </location>
</feature>
<keyword evidence="1" id="KW-1133">Transmembrane helix</keyword>
<dbReference type="Proteomes" id="UP001595630">
    <property type="component" value="Unassembled WGS sequence"/>
</dbReference>
<protein>
    <submittedName>
        <fullName evidence="3">Tripartite tricarboxylate transporter permease</fullName>
    </submittedName>
</protein>
<proteinExistence type="predicted"/>
<feature type="transmembrane region" description="Helical" evidence="1">
    <location>
        <begin position="165"/>
        <end position="183"/>
    </location>
</feature>
<dbReference type="PANTHER" id="PTHR35342:SF5">
    <property type="entry name" value="TRICARBOXYLIC TRANSPORT PROTEIN"/>
    <property type="match status" value="1"/>
</dbReference>
<organism evidence="3 4">
    <name type="scientific">Stutzerimonas tarimensis</name>
    <dbReference type="NCBI Taxonomy" id="1507735"/>
    <lineage>
        <taxon>Bacteria</taxon>
        <taxon>Pseudomonadati</taxon>
        <taxon>Pseudomonadota</taxon>
        <taxon>Gammaproteobacteria</taxon>
        <taxon>Pseudomonadales</taxon>
        <taxon>Pseudomonadaceae</taxon>
        <taxon>Stutzerimonas</taxon>
    </lineage>
</organism>
<evidence type="ECO:0000313" key="4">
    <source>
        <dbReference type="Proteomes" id="UP001595630"/>
    </source>
</evidence>
<evidence type="ECO:0000259" key="2">
    <source>
        <dbReference type="Pfam" id="PF01970"/>
    </source>
</evidence>
<feature type="transmembrane region" description="Helical" evidence="1">
    <location>
        <begin position="387"/>
        <end position="405"/>
    </location>
</feature>
<name>A0ABV7T844_9GAMM</name>
<dbReference type="RefSeq" id="WP_386366825.1">
    <property type="nucleotide sequence ID" value="NZ_JBHRXZ010000024.1"/>
</dbReference>
<feature type="transmembrane region" description="Helical" evidence="1">
    <location>
        <begin position="356"/>
        <end position="381"/>
    </location>
</feature>
<feature type="domain" description="DUF112" evidence="2">
    <location>
        <begin position="20"/>
        <end position="439"/>
    </location>
</feature>
<dbReference type="PANTHER" id="PTHR35342">
    <property type="entry name" value="TRICARBOXYLIC TRANSPORT PROTEIN"/>
    <property type="match status" value="1"/>
</dbReference>
<feature type="transmembrane region" description="Helical" evidence="1">
    <location>
        <begin position="412"/>
        <end position="430"/>
    </location>
</feature>
<evidence type="ECO:0000313" key="3">
    <source>
        <dbReference type="EMBL" id="MFC3609355.1"/>
    </source>
</evidence>
<dbReference type="Pfam" id="PF01970">
    <property type="entry name" value="TctA"/>
    <property type="match status" value="1"/>
</dbReference>
<feature type="transmembrane region" description="Helical" evidence="1">
    <location>
        <begin position="328"/>
        <end position="349"/>
    </location>
</feature>
<reference evidence="4" key="1">
    <citation type="journal article" date="2019" name="Int. J. Syst. Evol. Microbiol.">
        <title>The Global Catalogue of Microorganisms (GCM) 10K type strain sequencing project: providing services to taxonomists for standard genome sequencing and annotation.</title>
        <authorList>
            <consortium name="The Broad Institute Genomics Platform"/>
            <consortium name="The Broad Institute Genome Sequencing Center for Infectious Disease"/>
            <person name="Wu L."/>
            <person name="Ma J."/>
        </authorList>
    </citation>
    <scope>NUCLEOTIDE SEQUENCE [LARGE SCALE GENOMIC DNA]</scope>
    <source>
        <strain evidence="4">KCTC 42447</strain>
    </source>
</reference>
<dbReference type="InterPro" id="IPR002823">
    <property type="entry name" value="DUF112_TM"/>
</dbReference>
<gene>
    <name evidence="3" type="ORF">ACFOMF_16385</name>
</gene>
<evidence type="ECO:0000256" key="1">
    <source>
        <dbReference type="SAM" id="Phobius"/>
    </source>
</evidence>
<feature type="transmembrane region" description="Helical" evidence="1">
    <location>
        <begin position="465"/>
        <end position="490"/>
    </location>
</feature>
<comment type="caution">
    <text evidence="3">The sequence shown here is derived from an EMBL/GenBank/DDBJ whole genome shotgun (WGS) entry which is preliminary data.</text>
</comment>
<sequence length="506" mass="53261">MELLANLALGLDVALSPSALLYCFIGVTLGTLVGVLPGIGPMAAISLALPITYHLDPTNALIMLAGIFYGTQYGGSTASILLNLPGSITSAVTCLDGYPMAQSGRAGVALFITAIASFLGSSFAILVVVGFSTTVAEAALGFSSFEYFSIMLLGLIAASTLSQGSALKGLSMVVFGTVLGLIGTDTTTGQFRFTFDSVVLSDGISLVALAMGLFGVAEIVSNILRPASSQGPLKVKLREMLPERDDWRRFWKPATRGSLLGTAIGILPGTGATLASFLSYSLEKKVASDPSRFGNGAVEGITAPEAANNAATQSGFIPTLSLGIPGDAIMALLLGAMMIHGIVPGPTFITEHSGMFWGLIMSFWVGNLLLLVLNIPLIGVWVKLLSIPYHILYPCILVLICIGVYSAQNSTFDVLVALVFGLIGYVMQQYKYPAAPLLLGFVLGPLVEEHLRRAMLLSNGSFAEFFLRPLSAVFLIGTLLLLLLAMRPWLTRVLGRRQVRDASGAA</sequence>
<feature type="transmembrane region" description="Helical" evidence="1">
    <location>
        <begin position="108"/>
        <end position="132"/>
    </location>
</feature>